<feature type="transmembrane region" description="Helical" evidence="6">
    <location>
        <begin position="6"/>
        <end position="23"/>
    </location>
</feature>
<dbReference type="Proteomes" id="UP000005408">
    <property type="component" value="Unassembled WGS sequence"/>
</dbReference>
<evidence type="ECO:0000259" key="8">
    <source>
        <dbReference type="PROSITE" id="PS51145"/>
    </source>
</evidence>
<accession>A0A8W8N9G2</accession>
<comment type="function">
    <text evidence="6">Receptor for netrin required for axon guidance. Mediates axon repulsion of neuronal growth cones in the developing nervous system upon ligand binding.</text>
</comment>
<evidence type="ECO:0000313" key="9">
    <source>
        <dbReference type="EnsemblMetazoa" id="G4403.5:cds"/>
    </source>
</evidence>
<reference evidence="9" key="1">
    <citation type="submission" date="2022-08" db="UniProtKB">
        <authorList>
            <consortium name="EnsemblMetazoa"/>
        </authorList>
    </citation>
    <scope>IDENTIFICATION</scope>
    <source>
        <strain evidence="9">05x7-T-G4-1.051#20</strain>
    </source>
</reference>
<protein>
    <recommendedName>
        <fullName evidence="6">Netrin receptor UNC5</fullName>
    </recommendedName>
</protein>
<dbReference type="SUPFAM" id="SSF47986">
    <property type="entry name" value="DEATH domain"/>
    <property type="match status" value="1"/>
</dbReference>
<dbReference type="InterPro" id="IPR011029">
    <property type="entry name" value="DEATH-like_dom_sf"/>
</dbReference>
<keyword evidence="6" id="KW-0675">Receptor</keyword>
<dbReference type="InterPro" id="IPR000906">
    <property type="entry name" value="ZU5_dom"/>
</dbReference>
<evidence type="ECO:0000256" key="4">
    <source>
        <dbReference type="ARBA" id="ARBA00022989"/>
    </source>
</evidence>
<dbReference type="InterPro" id="IPR033772">
    <property type="entry name" value="UPA"/>
</dbReference>
<dbReference type="SMART" id="SM00218">
    <property type="entry name" value="ZU5"/>
    <property type="match status" value="1"/>
</dbReference>
<dbReference type="PANTHER" id="PTHR12582">
    <property type="entry name" value="NETRIN RECEPTOR UNC5"/>
    <property type="match status" value="1"/>
</dbReference>
<evidence type="ECO:0000256" key="2">
    <source>
        <dbReference type="ARBA" id="ARBA00009844"/>
    </source>
</evidence>
<comment type="subcellular location">
    <subcellularLocation>
        <location evidence="6">Cell membrane</location>
        <topology evidence="6">Single-pass type I membrane protein</topology>
    </subcellularLocation>
    <subcellularLocation>
        <location evidence="1">Membrane</location>
        <topology evidence="1">Single-pass membrane protein</topology>
    </subcellularLocation>
</comment>
<feature type="domain" description="ZU5" evidence="8">
    <location>
        <begin position="176"/>
        <end position="316"/>
    </location>
</feature>
<dbReference type="EnsemblMetazoa" id="G4403.5">
    <property type="protein sequence ID" value="G4403.5:cds"/>
    <property type="gene ID" value="G4403"/>
</dbReference>
<keyword evidence="6" id="KW-0393">Immunoglobulin domain</keyword>
<keyword evidence="3 6" id="KW-0812">Transmembrane</keyword>
<dbReference type="Pfam" id="PF17217">
    <property type="entry name" value="UPA"/>
    <property type="match status" value="1"/>
</dbReference>
<evidence type="ECO:0000256" key="1">
    <source>
        <dbReference type="ARBA" id="ARBA00004167"/>
    </source>
</evidence>
<evidence type="ECO:0000256" key="7">
    <source>
        <dbReference type="SAM" id="MobiDB-lite"/>
    </source>
</evidence>
<evidence type="ECO:0000256" key="5">
    <source>
        <dbReference type="ARBA" id="ARBA00023136"/>
    </source>
</evidence>
<dbReference type="PANTHER" id="PTHR12582:SF41">
    <property type="entry name" value="UNC5C-LIKE PROTEIN"/>
    <property type="match status" value="1"/>
</dbReference>
<keyword evidence="10" id="KW-1185">Reference proteome</keyword>
<sequence>MWASSATTAVVCGIFFALWRWRYHRHYRKKRQASSPEHPVCPNCQPSRPAYLREFQLSHRRSDTSVIRPVLSVSREGLTVQNFGESQTSVLRPTAVPVSALPTRSECVPTIHNELVGAGSTAPILSVDNGSNNSDRCPRSLGGSIGTSTVSFIHCNDIYTVSERSNMNVVSGKLVVSVAHLVTSRGDCLVLDNMGITLWVPPNAVPVGEEKLVCLVLNWDLSDNPSMLETESLVSPVVYVGPHGLKLNKPCELRYRHCAYDPRHIVVMRSETDLYEDKQWATMCGQESQGDNCRLTSDECRLKINSFTLFTCIQRPLRNLKMAKWLQIAAFSTPLTKRIDHHEVRVYFLNKTPCALQWAIQNEAKFNHVLMCPEKAFLFHGQLQDILDIRVMLKYLSSEWESIEGDEYERVPYLHVWHGQCPHIVMCFKKKSQQPVRELNFHLNVYQETMENEGEKVVVHATEDPKQLIDNSCIINIHTSQSQESGSFPNVEVKKTEENVNVSVNSAPCCSAPFFEQVCKDSTHYIPYELRSKLKIKLDPTNPLGNDWRRLADFLNLSQFIEYLKCLQSSPTEELLCVVEHRNMTLEELAAMLHDIRRLDAETIVREYICQHPDFSPVNIRDGHQHDETSAPRPNNFNNLSQDNPAFTY</sequence>
<dbReference type="InterPro" id="IPR000488">
    <property type="entry name" value="Death_dom"/>
</dbReference>
<evidence type="ECO:0000256" key="3">
    <source>
        <dbReference type="ARBA" id="ARBA00022692"/>
    </source>
</evidence>
<dbReference type="Pfam" id="PF00791">
    <property type="entry name" value="ZU5"/>
    <property type="match status" value="1"/>
</dbReference>
<evidence type="ECO:0000313" key="10">
    <source>
        <dbReference type="Proteomes" id="UP000005408"/>
    </source>
</evidence>
<dbReference type="AlphaFoldDB" id="A0A8W8N9G2"/>
<keyword evidence="5 6" id="KW-0472">Membrane</keyword>
<dbReference type="Pfam" id="PF00531">
    <property type="entry name" value="Death"/>
    <property type="match status" value="1"/>
</dbReference>
<dbReference type="Gene3D" id="1.10.533.10">
    <property type="entry name" value="Death Domain, Fas"/>
    <property type="match status" value="1"/>
</dbReference>
<feature type="region of interest" description="Disordered" evidence="7">
    <location>
        <begin position="620"/>
        <end position="649"/>
    </location>
</feature>
<evidence type="ECO:0000256" key="6">
    <source>
        <dbReference type="RuleBase" id="RU367033"/>
    </source>
</evidence>
<dbReference type="GO" id="GO:0005042">
    <property type="term" value="F:netrin receptor activity"/>
    <property type="evidence" value="ECO:0007669"/>
    <property type="project" value="UniProtKB-UniRule"/>
</dbReference>
<name>A0A8W8N9G2_MAGGI</name>
<dbReference type="PROSITE" id="PS51145">
    <property type="entry name" value="ZU5"/>
    <property type="match status" value="1"/>
</dbReference>
<keyword evidence="4 6" id="KW-1133">Transmembrane helix</keyword>
<comment type="similarity">
    <text evidence="2 6">Belongs to the unc-5 family.</text>
</comment>
<dbReference type="Gene3D" id="2.60.220.30">
    <property type="match status" value="1"/>
</dbReference>
<keyword evidence="6" id="KW-0217">Developmental protein</keyword>
<dbReference type="GO" id="GO:0005886">
    <property type="term" value="C:plasma membrane"/>
    <property type="evidence" value="ECO:0007669"/>
    <property type="project" value="UniProtKB-SubCell"/>
</dbReference>
<dbReference type="InterPro" id="IPR037936">
    <property type="entry name" value="UNC5A-D"/>
</dbReference>
<feature type="compositionally biased region" description="Polar residues" evidence="7">
    <location>
        <begin position="632"/>
        <end position="649"/>
    </location>
</feature>
<proteinExistence type="inferred from homology"/>
<organism evidence="9 10">
    <name type="scientific">Magallana gigas</name>
    <name type="common">Pacific oyster</name>
    <name type="synonym">Crassostrea gigas</name>
    <dbReference type="NCBI Taxonomy" id="29159"/>
    <lineage>
        <taxon>Eukaryota</taxon>
        <taxon>Metazoa</taxon>
        <taxon>Spiralia</taxon>
        <taxon>Lophotrochozoa</taxon>
        <taxon>Mollusca</taxon>
        <taxon>Bivalvia</taxon>
        <taxon>Autobranchia</taxon>
        <taxon>Pteriomorphia</taxon>
        <taxon>Ostreida</taxon>
        <taxon>Ostreoidea</taxon>
        <taxon>Ostreidae</taxon>
        <taxon>Magallana</taxon>
    </lineage>
</organism>
<feature type="compositionally biased region" description="Basic and acidic residues" evidence="7">
    <location>
        <begin position="621"/>
        <end position="630"/>
    </location>
</feature>